<evidence type="ECO:0000256" key="1">
    <source>
        <dbReference type="SAM" id="MobiDB-lite"/>
    </source>
</evidence>
<accession>A0ABT0I235</accession>
<feature type="region of interest" description="Disordered" evidence="1">
    <location>
        <begin position="118"/>
        <end position="152"/>
    </location>
</feature>
<keyword evidence="3" id="KW-1185">Reference proteome</keyword>
<evidence type="ECO:0000313" key="3">
    <source>
        <dbReference type="Proteomes" id="UP001522905"/>
    </source>
</evidence>
<name>A0ABT0I235_9LACO</name>
<proteinExistence type="predicted"/>
<evidence type="ECO:0000313" key="2">
    <source>
        <dbReference type="EMBL" id="MCK8624772.1"/>
    </source>
</evidence>
<evidence type="ECO:0008006" key="4">
    <source>
        <dbReference type="Google" id="ProtNLM"/>
    </source>
</evidence>
<gene>
    <name evidence="2" type="ORF">LNP07_04505</name>
</gene>
<comment type="caution">
    <text evidence="2">The sequence shown here is derived from an EMBL/GenBank/DDBJ whole genome shotgun (WGS) entry which is preliminary data.</text>
</comment>
<organism evidence="2 3">
    <name type="scientific">Apilactobacillus xinyiensis</name>
    <dbReference type="NCBI Taxonomy" id="2841032"/>
    <lineage>
        <taxon>Bacteria</taxon>
        <taxon>Bacillati</taxon>
        <taxon>Bacillota</taxon>
        <taxon>Bacilli</taxon>
        <taxon>Lactobacillales</taxon>
        <taxon>Lactobacillaceae</taxon>
        <taxon>Apilactobacillus</taxon>
    </lineage>
</organism>
<dbReference type="EMBL" id="JAJIAO010000004">
    <property type="protein sequence ID" value="MCK8624772.1"/>
    <property type="molecule type" value="Genomic_DNA"/>
</dbReference>
<protein>
    <recommendedName>
        <fullName evidence="4">DUF536 domain-containing protein</fullName>
    </recommendedName>
</protein>
<dbReference type="RefSeq" id="WP_248601693.1">
    <property type="nucleotide sequence ID" value="NZ_CAXMLZ010000002.1"/>
</dbReference>
<reference evidence="2 3" key="1">
    <citation type="submission" date="2021-11" db="EMBL/GenBank/DDBJ databases">
        <title>Comparative genomics of bee honey and flower isolates.</title>
        <authorList>
            <person name="Bechtner J.D."/>
            <person name="Gallus M.K."/>
            <person name="Ehrmann M."/>
        </authorList>
    </citation>
    <scope>NUCLEOTIDE SEQUENCE [LARGE SCALE GENOMIC DNA]</scope>
    <source>
        <strain evidence="2 3">M161</strain>
    </source>
</reference>
<sequence>MSITIKEIALELGITKQAVQSRMNDIEDFRDKYTTKSGNKLLVNEEGYKLLSNGGNNKRLANLSLGLNSLISEQLNDKKVQINKQNQQINELHKMLDDAHKIHLHLLDENKKLKQQLNQYKHKDEKSEDNNSLYNDDSKKSKPIFSRLFHKE</sequence>
<dbReference type="Proteomes" id="UP001522905">
    <property type="component" value="Unassembled WGS sequence"/>
</dbReference>